<evidence type="ECO:0000313" key="1">
    <source>
        <dbReference type="EMBL" id="DAF95654.1"/>
    </source>
</evidence>
<proteinExistence type="predicted"/>
<reference evidence="1" key="1">
    <citation type="journal article" date="2021" name="Proc. Natl. Acad. Sci. U.S.A.">
        <title>A Catalog of Tens of Thousands of Viruses from Human Metagenomes Reveals Hidden Associations with Chronic Diseases.</title>
        <authorList>
            <person name="Tisza M.J."/>
            <person name="Buck C.B."/>
        </authorList>
    </citation>
    <scope>NUCLEOTIDE SEQUENCE</scope>
    <source>
        <strain evidence="1">CtCo31</strain>
    </source>
</reference>
<accession>A0A8S5UMP9</accession>
<sequence>MFYRDTNTNLYYWITEDKVLFASGYTELLLLVNEYLTSTK</sequence>
<name>A0A8S5UMP9_9CAUD</name>
<dbReference type="EMBL" id="BK016109">
    <property type="protein sequence ID" value="DAF95654.1"/>
    <property type="molecule type" value="Genomic_DNA"/>
</dbReference>
<organism evidence="1">
    <name type="scientific">Myoviridae sp. ctCo31</name>
    <dbReference type="NCBI Taxonomy" id="2825053"/>
    <lineage>
        <taxon>Viruses</taxon>
        <taxon>Duplodnaviria</taxon>
        <taxon>Heunggongvirae</taxon>
        <taxon>Uroviricota</taxon>
        <taxon>Caudoviricetes</taxon>
    </lineage>
</organism>
<protein>
    <submittedName>
        <fullName evidence="1">Uncharacterized protein</fullName>
    </submittedName>
</protein>